<proteinExistence type="predicted"/>
<evidence type="ECO:0000256" key="1">
    <source>
        <dbReference type="SAM" id="MobiDB-lite"/>
    </source>
</evidence>
<dbReference type="RefSeq" id="WP_120083242.1">
    <property type="nucleotide sequence ID" value="NZ_QMDW01000003.1"/>
</dbReference>
<gene>
    <name evidence="2" type="ORF">DP106_02735</name>
</gene>
<evidence type="ECO:0000313" key="3">
    <source>
        <dbReference type="Proteomes" id="UP000281564"/>
    </source>
</evidence>
<dbReference type="Proteomes" id="UP000281564">
    <property type="component" value="Unassembled WGS sequence"/>
</dbReference>
<dbReference type="Pfam" id="PF26062">
    <property type="entry name" value="DUF8022"/>
    <property type="match status" value="1"/>
</dbReference>
<dbReference type="EMBL" id="QMDW01000003">
    <property type="protein sequence ID" value="RJX51018.1"/>
    <property type="molecule type" value="Genomic_DNA"/>
</dbReference>
<protein>
    <submittedName>
        <fullName evidence="2">Acc operon protein</fullName>
    </submittedName>
</protein>
<comment type="caution">
    <text evidence="2">The sequence shown here is derived from an EMBL/GenBank/DDBJ whole genome shotgun (WGS) entry which is preliminary data.</text>
</comment>
<accession>A0A3A6Q1W2</accession>
<evidence type="ECO:0000313" key="2">
    <source>
        <dbReference type="EMBL" id="RJX51018.1"/>
    </source>
</evidence>
<dbReference type="OrthoDB" id="214756at2157"/>
<feature type="region of interest" description="Disordered" evidence="1">
    <location>
        <begin position="66"/>
        <end position="93"/>
    </location>
</feature>
<keyword evidence="3" id="KW-1185">Reference proteome</keyword>
<dbReference type="InterPro" id="IPR058335">
    <property type="entry name" value="PccX"/>
</dbReference>
<organism evidence="2 3">
    <name type="scientific">Halonotius pteroides</name>
    <dbReference type="NCBI Taxonomy" id="268735"/>
    <lineage>
        <taxon>Archaea</taxon>
        <taxon>Methanobacteriati</taxon>
        <taxon>Methanobacteriota</taxon>
        <taxon>Stenosarchaea group</taxon>
        <taxon>Halobacteria</taxon>
        <taxon>Halobacteriales</taxon>
        <taxon>Haloferacaceae</taxon>
        <taxon>Halonotius</taxon>
    </lineage>
</organism>
<reference evidence="2 3" key="1">
    <citation type="submission" date="2018-06" db="EMBL/GenBank/DDBJ databases">
        <title>Halonotius sp. F13-13 a new haloarchaeeon isolated from a solar saltern from Isla Cristina, Huelva, Spain.</title>
        <authorList>
            <person name="Duran-Viseras A."/>
            <person name="Sanchez-Porro C."/>
            <person name="Ventosa A."/>
        </authorList>
    </citation>
    <scope>NUCLEOTIDE SEQUENCE [LARGE SCALE GENOMIC DNA]</scope>
    <source>
        <strain evidence="2 3">CECT 7525</strain>
    </source>
</reference>
<dbReference type="AlphaFoldDB" id="A0A3A6Q1W2"/>
<name>A0A3A6Q1W2_9EURY</name>
<sequence length="93" mass="9337">MSPEPPIDADALNGLAAASDEEAAAIVAAISDHIRTQEAAAAAAATADADGDDAGQRSWQFAGRLSGLGVTAPRPASSTPSDSWTAADRADRF</sequence>